<dbReference type="Gene3D" id="3.80.10.10">
    <property type="entry name" value="Ribonuclease Inhibitor"/>
    <property type="match status" value="1"/>
</dbReference>
<dbReference type="InterPro" id="IPR002182">
    <property type="entry name" value="NB-ARC"/>
</dbReference>
<evidence type="ECO:0000259" key="5">
    <source>
        <dbReference type="Pfam" id="PF25013"/>
    </source>
</evidence>
<keyword evidence="7" id="KW-1185">Reference proteome</keyword>
<dbReference type="PRINTS" id="PR00364">
    <property type="entry name" value="DISEASERSIST"/>
</dbReference>
<dbReference type="InterPro" id="IPR027417">
    <property type="entry name" value="P-loop_NTPase"/>
</dbReference>
<feature type="region of interest" description="Disordered" evidence="3">
    <location>
        <begin position="1"/>
        <end position="31"/>
    </location>
</feature>
<dbReference type="Gene3D" id="3.40.50.300">
    <property type="entry name" value="P-loop containing nucleotide triphosphate hydrolases"/>
    <property type="match status" value="1"/>
</dbReference>
<dbReference type="PANTHER" id="PTHR36766:SF30">
    <property type="entry name" value="TIR-NBS TYPE DISEASE RESISTANCE PROTEIN-RELATED"/>
    <property type="match status" value="1"/>
</dbReference>
<reference evidence="6 7" key="1">
    <citation type="journal article" date="2021" name="Nat. Plants">
        <title>The Taxus genome provides insights into paclitaxel biosynthesis.</title>
        <authorList>
            <person name="Xiong X."/>
            <person name="Gou J."/>
            <person name="Liao Q."/>
            <person name="Li Y."/>
            <person name="Zhou Q."/>
            <person name="Bi G."/>
            <person name="Li C."/>
            <person name="Du R."/>
            <person name="Wang X."/>
            <person name="Sun T."/>
            <person name="Guo L."/>
            <person name="Liang H."/>
            <person name="Lu P."/>
            <person name="Wu Y."/>
            <person name="Zhang Z."/>
            <person name="Ro D.K."/>
            <person name="Shang Y."/>
            <person name="Huang S."/>
            <person name="Yan J."/>
        </authorList>
    </citation>
    <scope>NUCLEOTIDE SEQUENCE [LARGE SCALE GENOMIC DNA]</scope>
    <source>
        <strain evidence="6">Ta-2019</strain>
    </source>
</reference>
<evidence type="ECO:0000313" key="7">
    <source>
        <dbReference type="Proteomes" id="UP000824469"/>
    </source>
</evidence>
<organism evidence="6 7">
    <name type="scientific">Taxus chinensis</name>
    <name type="common">Chinese yew</name>
    <name type="synonym">Taxus wallichiana var. chinensis</name>
    <dbReference type="NCBI Taxonomy" id="29808"/>
    <lineage>
        <taxon>Eukaryota</taxon>
        <taxon>Viridiplantae</taxon>
        <taxon>Streptophyta</taxon>
        <taxon>Embryophyta</taxon>
        <taxon>Tracheophyta</taxon>
        <taxon>Spermatophyta</taxon>
        <taxon>Pinopsida</taxon>
        <taxon>Pinidae</taxon>
        <taxon>Conifers II</taxon>
        <taxon>Cupressales</taxon>
        <taxon>Taxaceae</taxon>
        <taxon>Taxus</taxon>
    </lineage>
</organism>
<evidence type="ECO:0008006" key="8">
    <source>
        <dbReference type="Google" id="ProtNLM"/>
    </source>
</evidence>
<dbReference type="SUPFAM" id="SSF52540">
    <property type="entry name" value="P-loop containing nucleoside triphosphate hydrolases"/>
    <property type="match status" value="1"/>
</dbReference>
<comment type="caution">
    <text evidence="6">The sequence shown here is derived from an EMBL/GenBank/DDBJ whole genome shotgun (WGS) entry which is preliminary data.</text>
</comment>
<dbReference type="SUPFAM" id="SSF52047">
    <property type="entry name" value="RNI-like"/>
    <property type="match status" value="1"/>
</dbReference>
<gene>
    <name evidence="6" type="ORF">KI387_001026</name>
</gene>
<dbReference type="Pfam" id="PF25013">
    <property type="entry name" value="LRR_Zer-1"/>
    <property type="match status" value="1"/>
</dbReference>
<accession>A0AA38GVK1</accession>
<dbReference type="InterPro" id="IPR036388">
    <property type="entry name" value="WH-like_DNA-bd_sf"/>
</dbReference>
<keyword evidence="1" id="KW-0677">Repeat</keyword>
<evidence type="ECO:0000256" key="2">
    <source>
        <dbReference type="ARBA" id="ARBA00022821"/>
    </source>
</evidence>
<dbReference type="InterPro" id="IPR056845">
    <property type="entry name" value="LRR_Zer-1"/>
</dbReference>
<dbReference type="InterPro" id="IPR032675">
    <property type="entry name" value="LRR_dom_sf"/>
</dbReference>
<evidence type="ECO:0000256" key="1">
    <source>
        <dbReference type="ARBA" id="ARBA00022737"/>
    </source>
</evidence>
<evidence type="ECO:0000259" key="4">
    <source>
        <dbReference type="Pfam" id="PF00931"/>
    </source>
</evidence>
<feature type="domain" description="NB-ARC" evidence="4">
    <location>
        <begin position="43"/>
        <end position="204"/>
    </location>
</feature>
<dbReference type="Proteomes" id="UP000824469">
    <property type="component" value="Unassembled WGS sequence"/>
</dbReference>
<keyword evidence="2" id="KW-0611">Plant defense</keyword>
<evidence type="ECO:0000256" key="3">
    <source>
        <dbReference type="SAM" id="MobiDB-lite"/>
    </source>
</evidence>
<dbReference type="PANTHER" id="PTHR36766">
    <property type="entry name" value="PLANT BROAD-SPECTRUM MILDEW RESISTANCE PROTEIN RPW8"/>
    <property type="match status" value="1"/>
</dbReference>
<dbReference type="Gene3D" id="1.10.8.430">
    <property type="entry name" value="Helical domain of apoptotic protease-activating factors"/>
    <property type="match status" value="1"/>
</dbReference>
<feature type="compositionally biased region" description="Basic and acidic residues" evidence="3">
    <location>
        <begin position="1"/>
        <end position="13"/>
    </location>
</feature>
<evidence type="ECO:0000313" key="6">
    <source>
        <dbReference type="EMBL" id="KAH9328918.1"/>
    </source>
</evidence>
<dbReference type="GO" id="GO:0043531">
    <property type="term" value="F:ADP binding"/>
    <property type="evidence" value="ECO:0007669"/>
    <property type="project" value="InterPro"/>
</dbReference>
<dbReference type="OMA" id="ISDEHEG"/>
<dbReference type="Pfam" id="PF00931">
    <property type="entry name" value="NB-ARC"/>
    <property type="match status" value="1"/>
</dbReference>
<dbReference type="InterPro" id="IPR042197">
    <property type="entry name" value="Apaf_helical"/>
</dbReference>
<proteinExistence type="predicted"/>
<sequence length="692" mass="78525">MSIMRKHIEEIRGRGRGRGRGKGNGAPSLQTLRLPTHQVGLDARVKELKDLLFKDDVKKVAITAMGGSGKTTLAAALLKDSEVKDRFVGGIIFETVSQNPTSIKKILESMWKKISKSQRSKKFGDVADARIQIEEMLQEKTQPILVVLDDVWSQHDLDQLLLEAPECKTVVTTRFRIKSCFYSRYDLHLLDKEDALSLFCFWAFGVDHIPETEYDKTLVEQVVAECRGLPLALKVIGSYLNGQPEVAWISARNKLSEAETISDEHEGGLLQRMEMSFTGLKNDEQRQCFLDLGLFPEDEKIPVDSLFDIWIHAHNIKWFDAFDILLELEKRNLLDLVNDLRNHPGITYGSTSELYVVQHDVLRDLAIYLTAKNEPVYTRKMLIMPRKEDCIPESWKDNSHQQFAAEIISIHTGSRNENQWPEMKFPEARAIVLIFTGNEYFLPPFLQTMAELKVLIIINQGSVDTKLKGMTVFTSLAQLKSVRLVRLTVPPLETYFRSLENLKKLSLSLRKGDDESNHGLDIEVCSNLSGLEEINIDHCRDIKELPATVCNLTSLEKLTITNCHDLNKLSEELGNLAGSLVTLILGSCPALQALPNSICELEKLQFLDISHCGCIKTLPHKFGKLQSLKELDMRETCLKVNEVPPSARKLKSLSRVICNEENKNLWESIKVSMSNLKVEIADHCYNLEWLEK</sequence>
<feature type="domain" description="Zer-1-like leucine-rich repeats region" evidence="5">
    <location>
        <begin position="551"/>
        <end position="643"/>
    </location>
</feature>
<name>A0AA38GVK1_TAXCH</name>
<dbReference type="Gene3D" id="1.10.10.10">
    <property type="entry name" value="Winged helix-like DNA-binding domain superfamily/Winged helix DNA-binding domain"/>
    <property type="match status" value="1"/>
</dbReference>
<dbReference type="GO" id="GO:0006952">
    <property type="term" value="P:defense response"/>
    <property type="evidence" value="ECO:0007669"/>
    <property type="project" value="UniProtKB-KW"/>
</dbReference>
<dbReference type="EMBL" id="JAHRHJ020000001">
    <property type="protein sequence ID" value="KAH9328918.1"/>
    <property type="molecule type" value="Genomic_DNA"/>
</dbReference>
<dbReference type="AlphaFoldDB" id="A0AA38GVK1"/>
<protein>
    <recommendedName>
        <fullName evidence="8">AAA+ ATPase domain-containing protein</fullName>
    </recommendedName>
</protein>